<organism evidence="2 3">
    <name type="scientific">Agrococcus jejuensis</name>
    <dbReference type="NCBI Taxonomy" id="399736"/>
    <lineage>
        <taxon>Bacteria</taxon>
        <taxon>Bacillati</taxon>
        <taxon>Actinomycetota</taxon>
        <taxon>Actinomycetes</taxon>
        <taxon>Micrococcales</taxon>
        <taxon>Microbacteriaceae</taxon>
        <taxon>Agrococcus</taxon>
    </lineage>
</organism>
<keyword evidence="2" id="KW-0418">Kinase</keyword>
<reference evidence="3" key="1">
    <citation type="submission" date="2016-10" db="EMBL/GenBank/DDBJ databases">
        <authorList>
            <person name="Varghese N."/>
            <person name="Submissions S."/>
        </authorList>
    </citation>
    <scope>NUCLEOTIDE SEQUENCE [LARGE SCALE GENOMIC DNA]</scope>
    <source>
        <strain evidence="3">DSM 22002</strain>
    </source>
</reference>
<dbReference type="AlphaFoldDB" id="A0A1G8FS67"/>
<evidence type="ECO:0000256" key="1">
    <source>
        <dbReference type="ARBA" id="ARBA00006479"/>
    </source>
</evidence>
<sequence>MSLAIPPHPTSAGVLLQHFLDGRARTRAELVEATGLGRATVAARIDALAAAGLLRAAGATTSTGGRPPSMLAFDPSGGTIVAFDFGARHANIAITDLSATAVASVSLALDIADGPVAALDAACSHARTLLETAGRDASHVVGVGIGVPGPVEHATGRPVNPPIMPGWDRFDIPAHVQRAFPVPVLVDNDVNILALGEHAASGGRHDDLVYVKVATGIGAGIIAGGVLQRGADGAAGDLGHIRVPYSPSPLRTPEDERDLEAIASGTAIAEALVARGIAATSSDHVVALLRAGDADALDITREAGRVLGEALALVVSLHNPAVIVLGGSIARAGEQLLAGVREVVYRRSIPLATQHLSIVQSQGGALAGARGAAILVRQHVLSPALVDAHLAR</sequence>
<dbReference type="RefSeq" id="WP_092505624.1">
    <property type="nucleotide sequence ID" value="NZ_LT629695.1"/>
</dbReference>
<gene>
    <name evidence="2" type="ORF">SAMN04489720_2597</name>
</gene>
<keyword evidence="2" id="KW-0808">Transferase</keyword>
<comment type="similarity">
    <text evidence="1">Belongs to the ROK (NagC/XylR) family.</text>
</comment>
<dbReference type="InterPro" id="IPR036388">
    <property type="entry name" value="WH-like_DNA-bd_sf"/>
</dbReference>
<protein>
    <submittedName>
        <fullName evidence="2">Glucokinase</fullName>
    </submittedName>
</protein>
<dbReference type="EMBL" id="LT629695">
    <property type="protein sequence ID" value="SDH84992.1"/>
    <property type="molecule type" value="Genomic_DNA"/>
</dbReference>
<evidence type="ECO:0000313" key="2">
    <source>
        <dbReference type="EMBL" id="SDH84992.1"/>
    </source>
</evidence>
<dbReference type="PROSITE" id="PS01125">
    <property type="entry name" value="ROK"/>
    <property type="match status" value="1"/>
</dbReference>
<dbReference type="InterPro" id="IPR000600">
    <property type="entry name" value="ROK"/>
</dbReference>
<dbReference type="STRING" id="399736.SAMN04489720_2597"/>
<dbReference type="PANTHER" id="PTHR18964:SF173">
    <property type="entry name" value="GLUCOKINASE"/>
    <property type="match status" value="1"/>
</dbReference>
<accession>A0A1G8FS67</accession>
<dbReference type="SUPFAM" id="SSF46785">
    <property type="entry name" value="Winged helix' DNA-binding domain"/>
    <property type="match status" value="1"/>
</dbReference>
<dbReference type="GO" id="GO:0016301">
    <property type="term" value="F:kinase activity"/>
    <property type="evidence" value="ECO:0007669"/>
    <property type="project" value="UniProtKB-KW"/>
</dbReference>
<dbReference type="Gene3D" id="3.30.420.40">
    <property type="match status" value="2"/>
</dbReference>
<proteinExistence type="inferred from homology"/>
<dbReference type="Gene3D" id="1.10.10.10">
    <property type="entry name" value="Winged helix-like DNA-binding domain superfamily/Winged helix DNA-binding domain"/>
    <property type="match status" value="1"/>
</dbReference>
<evidence type="ECO:0000313" key="3">
    <source>
        <dbReference type="Proteomes" id="UP000198822"/>
    </source>
</evidence>
<dbReference type="OrthoDB" id="3189808at2"/>
<dbReference type="InterPro" id="IPR043129">
    <property type="entry name" value="ATPase_NBD"/>
</dbReference>
<dbReference type="PANTHER" id="PTHR18964">
    <property type="entry name" value="ROK (REPRESSOR, ORF, KINASE) FAMILY"/>
    <property type="match status" value="1"/>
</dbReference>
<keyword evidence="3" id="KW-1185">Reference proteome</keyword>
<dbReference type="InterPro" id="IPR049874">
    <property type="entry name" value="ROK_cs"/>
</dbReference>
<name>A0A1G8FS67_9MICO</name>
<dbReference type="InterPro" id="IPR036390">
    <property type="entry name" value="WH_DNA-bd_sf"/>
</dbReference>
<dbReference type="SUPFAM" id="SSF53067">
    <property type="entry name" value="Actin-like ATPase domain"/>
    <property type="match status" value="1"/>
</dbReference>
<dbReference type="Pfam" id="PF00480">
    <property type="entry name" value="ROK"/>
    <property type="match status" value="1"/>
</dbReference>
<dbReference type="Proteomes" id="UP000198822">
    <property type="component" value="Chromosome I"/>
</dbReference>